<dbReference type="EMBL" id="MU276014">
    <property type="protein sequence ID" value="KAI0043532.1"/>
    <property type="molecule type" value="Genomic_DNA"/>
</dbReference>
<gene>
    <name evidence="1" type="ORF">FA95DRAFT_1609313</name>
</gene>
<reference evidence="1" key="1">
    <citation type="submission" date="2021-02" db="EMBL/GenBank/DDBJ databases">
        <authorList>
            <consortium name="DOE Joint Genome Institute"/>
            <person name="Ahrendt S."/>
            <person name="Looney B.P."/>
            <person name="Miyauchi S."/>
            <person name="Morin E."/>
            <person name="Drula E."/>
            <person name="Courty P.E."/>
            <person name="Chicoki N."/>
            <person name="Fauchery L."/>
            <person name="Kohler A."/>
            <person name="Kuo A."/>
            <person name="Labutti K."/>
            <person name="Pangilinan J."/>
            <person name="Lipzen A."/>
            <person name="Riley R."/>
            <person name="Andreopoulos W."/>
            <person name="He G."/>
            <person name="Johnson J."/>
            <person name="Barry K.W."/>
            <person name="Grigoriev I.V."/>
            <person name="Nagy L."/>
            <person name="Hibbett D."/>
            <person name="Henrissat B."/>
            <person name="Matheny P.B."/>
            <person name="Labbe J."/>
            <person name="Martin F."/>
        </authorList>
    </citation>
    <scope>NUCLEOTIDE SEQUENCE</scope>
    <source>
        <strain evidence="1">FP105234-sp</strain>
    </source>
</reference>
<proteinExistence type="predicted"/>
<protein>
    <submittedName>
        <fullName evidence="1">Uncharacterized protein</fullName>
    </submittedName>
</protein>
<dbReference type="Proteomes" id="UP000814033">
    <property type="component" value="Unassembled WGS sequence"/>
</dbReference>
<evidence type="ECO:0000313" key="2">
    <source>
        <dbReference type="Proteomes" id="UP000814033"/>
    </source>
</evidence>
<organism evidence="1 2">
    <name type="scientific">Auriscalpium vulgare</name>
    <dbReference type="NCBI Taxonomy" id="40419"/>
    <lineage>
        <taxon>Eukaryota</taxon>
        <taxon>Fungi</taxon>
        <taxon>Dikarya</taxon>
        <taxon>Basidiomycota</taxon>
        <taxon>Agaricomycotina</taxon>
        <taxon>Agaricomycetes</taxon>
        <taxon>Russulales</taxon>
        <taxon>Auriscalpiaceae</taxon>
        <taxon>Auriscalpium</taxon>
    </lineage>
</organism>
<name>A0ACB8RI07_9AGAM</name>
<accession>A0ACB8RI07</accession>
<evidence type="ECO:0000313" key="1">
    <source>
        <dbReference type="EMBL" id="KAI0043532.1"/>
    </source>
</evidence>
<comment type="caution">
    <text evidence="1">The sequence shown here is derived from an EMBL/GenBank/DDBJ whole genome shotgun (WGS) entry which is preliminary data.</text>
</comment>
<reference evidence="1" key="2">
    <citation type="journal article" date="2022" name="New Phytol.">
        <title>Evolutionary transition to the ectomycorrhizal habit in the genomes of a hyperdiverse lineage of mushroom-forming fungi.</title>
        <authorList>
            <person name="Looney B."/>
            <person name="Miyauchi S."/>
            <person name="Morin E."/>
            <person name="Drula E."/>
            <person name="Courty P.E."/>
            <person name="Kohler A."/>
            <person name="Kuo A."/>
            <person name="LaButti K."/>
            <person name="Pangilinan J."/>
            <person name="Lipzen A."/>
            <person name="Riley R."/>
            <person name="Andreopoulos W."/>
            <person name="He G."/>
            <person name="Johnson J."/>
            <person name="Nolan M."/>
            <person name="Tritt A."/>
            <person name="Barry K.W."/>
            <person name="Grigoriev I.V."/>
            <person name="Nagy L.G."/>
            <person name="Hibbett D."/>
            <person name="Henrissat B."/>
            <person name="Matheny P.B."/>
            <person name="Labbe J."/>
            <person name="Martin F.M."/>
        </authorList>
    </citation>
    <scope>NUCLEOTIDE SEQUENCE</scope>
    <source>
        <strain evidence="1">FP105234-sp</strain>
    </source>
</reference>
<keyword evidence="2" id="KW-1185">Reference proteome</keyword>
<sequence length="75" mass="7769">MTTGTIALNNYLQAQGKLTLLSWVDTSSGPAHAPEWTSICKLDGQAVATGTGTHKNLARDAAATEALRILTATTA</sequence>